<accession>A0ABS3ECI7</accession>
<protein>
    <submittedName>
        <fullName evidence="2">GNAT family N-acetyltransferase</fullName>
    </submittedName>
</protein>
<feature type="domain" description="N-acetyltransferase" evidence="1">
    <location>
        <begin position="1"/>
        <end position="145"/>
    </location>
</feature>
<dbReference type="CDD" id="cd04301">
    <property type="entry name" value="NAT_SF"/>
    <property type="match status" value="1"/>
</dbReference>
<keyword evidence="3" id="KW-1185">Reference proteome</keyword>
<sequence>MLNSILLTEVQGSDPGFRSALVAAHLPAEDIEEEGRTFFKAISDEGQTGGYSGIELCAYDLLLRSVVVLPEHRGNGLGQAIVEATLQSLDCSGDVYLATTTAAPFFSNLGFSEVARDNITEAVLSTQQLSGLCPSSATIMKLNRPPA</sequence>
<dbReference type="EMBL" id="JAFLNA010000001">
    <property type="protein sequence ID" value="MBO0129660.1"/>
    <property type="molecule type" value="Genomic_DNA"/>
</dbReference>
<evidence type="ECO:0000259" key="1">
    <source>
        <dbReference type="PROSITE" id="PS51186"/>
    </source>
</evidence>
<dbReference type="PROSITE" id="PS51186">
    <property type="entry name" value="GNAT"/>
    <property type="match status" value="1"/>
</dbReference>
<dbReference type="InterPro" id="IPR016181">
    <property type="entry name" value="Acyl_CoA_acyltransferase"/>
</dbReference>
<dbReference type="Gene3D" id="3.40.630.30">
    <property type="match status" value="1"/>
</dbReference>
<dbReference type="Pfam" id="PF13508">
    <property type="entry name" value="Acetyltransf_7"/>
    <property type="match status" value="1"/>
</dbReference>
<comment type="caution">
    <text evidence="2">The sequence shown here is derived from an EMBL/GenBank/DDBJ whole genome shotgun (WGS) entry which is preliminary data.</text>
</comment>
<gene>
    <name evidence="2" type="ORF">JZX89_02745</name>
</gene>
<dbReference type="NCBIfam" id="NF040501">
    <property type="entry name" value="resist_ArsN2"/>
    <property type="match status" value="1"/>
</dbReference>
<evidence type="ECO:0000313" key="2">
    <source>
        <dbReference type="EMBL" id="MBO0129660.1"/>
    </source>
</evidence>
<dbReference type="SUPFAM" id="SSF55729">
    <property type="entry name" value="Acyl-CoA N-acyltransferases (Nat)"/>
    <property type="match status" value="1"/>
</dbReference>
<dbReference type="RefSeq" id="WP_207132990.1">
    <property type="nucleotide sequence ID" value="NZ_JAFLNA010000001.1"/>
</dbReference>
<name>A0ABS3ECI7_9HYPH</name>
<reference evidence="2 3" key="1">
    <citation type="submission" date="2021-03" db="EMBL/GenBank/DDBJ databases">
        <title>Whole genome sequence of Agrobacterium sp. strain Rnr.</title>
        <authorList>
            <person name="Mafakheri H."/>
            <person name="Taghavi S.M."/>
            <person name="Nemanja K."/>
            <person name="Osdaghi E."/>
        </authorList>
    </citation>
    <scope>NUCLEOTIDE SEQUENCE [LARGE SCALE GENOMIC DNA]</scope>
    <source>
        <strain evidence="2 3">Rnr</strain>
    </source>
</reference>
<evidence type="ECO:0000313" key="3">
    <source>
        <dbReference type="Proteomes" id="UP000664699"/>
    </source>
</evidence>
<dbReference type="Proteomes" id="UP000664699">
    <property type="component" value="Unassembled WGS sequence"/>
</dbReference>
<organism evidence="2 3">
    <name type="scientific">Agrobacterium burrii</name>
    <dbReference type="NCBI Taxonomy" id="2815339"/>
    <lineage>
        <taxon>Bacteria</taxon>
        <taxon>Pseudomonadati</taxon>
        <taxon>Pseudomonadota</taxon>
        <taxon>Alphaproteobacteria</taxon>
        <taxon>Hyphomicrobiales</taxon>
        <taxon>Rhizobiaceae</taxon>
        <taxon>Rhizobium/Agrobacterium group</taxon>
        <taxon>Agrobacterium</taxon>
        <taxon>Agrobacterium tumefaciens complex</taxon>
    </lineage>
</organism>
<proteinExistence type="predicted"/>
<dbReference type="InterPro" id="IPR000182">
    <property type="entry name" value="GNAT_dom"/>
</dbReference>